<dbReference type="InterPro" id="IPR051909">
    <property type="entry name" value="MFP_Cation_Efflux"/>
</dbReference>
<dbReference type="EMBL" id="JBHMEW010000045">
    <property type="protein sequence ID" value="MFB9211251.1"/>
    <property type="molecule type" value="Genomic_DNA"/>
</dbReference>
<evidence type="ECO:0000313" key="6">
    <source>
        <dbReference type="EMBL" id="MFB9211251.1"/>
    </source>
</evidence>
<feature type="domain" description="CusB-like beta-barrel" evidence="4">
    <location>
        <begin position="243"/>
        <end position="310"/>
    </location>
</feature>
<accession>A0ABV5J353</accession>
<dbReference type="Gene3D" id="2.40.50.100">
    <property type="match status" value="1"/>
</dbReference>
<name>A0ABV5J353_9BACT</name>
<evidence type="ECO:0000256" key="3">
    <source>
        <dbReference type="SAM" id="MobiDB-lite"/>
    </source>
</evidence>
<dbReference type="InterPro" id="IPR006143">
    <property type="entry name" value="RND_pump_MFP"/>
</dbReference>
<feature type="region of interest" description="Disordered" evidence="3">
    <location>
        <begin position="27"/>
        <end position="47"/>
    </location>
</feature>
<feature type="domain" description="CzcB-like barrel-sandwich hybrid" evidence="5">
    <location>
        <begin position="88"/>
        <end position="233"/>
    </location>
</feature>
<dbReference type="Pfam" id="PF25973">
    <property type="entry name" value="BSH_CzcB"/>
    <property type="match status" value="1"/>
</dbReference>
<evidence type="ECO:0000313" key="7">
    <source>
        <dbReference type="Proteomes" id="UP001589654"/>
    </source>
</evidence>
<proteinExistence type="inferred from homology"/>
<dbReference type="InterPro" id="IPR058792">
    <property type="entry name" value="Beta-barrel_RND_2"/>
</dbReference>
<gene>
    <name evidence="6" type="ORF">ACFFUR_05490</name>
</gene>
<keyword evidence="2" id="KW-0813">Transport</keyword>
<evidence type="ECO:0000259" key="4">
    <source>
        <dbReference type="Pfam" id="PF25954"/>
    </source>
</evidence>
<keyword evidence="7" id="KW-1185">Reference proteome</keyword>
<sequence>MNKPISIFKYIGIVLITLAVSCQQKQNNQGRETENGKENRIADNQHHSVSLTQSQVEALGIEMGKIPRKNLVSTIEANGVLEVPPQNEAKVTAIIGANVKSIQVIEGDQVKKGQALAYIHHPDLIKLQTEYLHDWSQLKFLEKDLERKKKLFEAEVGSGQDFQKVESEYNAMESKVKGLASQLKLLGVNAQEIQKKGPVETMAISSPIAGYIKEVKIKTGQYVAPQDNMFEVVNIEHIHADLMVFEKDVFKVKKGQKVRFRVETAPGEDLMAEIYAVGKSFEQAPKAVHIHAEIENKKGLLIPGMYVKGRVLVGESQQMALPEEAVVREGEKYYVFSGEKKEGQWLFSRHEILPGIRDNGWLEVNLINPGDSSQNFVMNKAYYLLAEMKKGEGGHHH</sequence>
<evidence type="ECO:0000256" key="1">
    <source>
        <dbReference type="ARBA" id="ARBA00009477"/>
    </source>
</evidence>
<comment type="similarity">
    <text evidence="1">Belongs to the membrane fusion protein (MFP) (TC 8.A.1) family.</text>
</comment>
<dbReference type="PANTHER" id="PTHR30097">
    <property type="entry name" value="CATION EFFLUX SYSTEM PROTEIN CUSB"/>
    <property type="match status" value="1"/>
</dbReference>
<dbReference type="Gene3D" id="2.40.420.20">
    <property type="match status" value="1"/>
</dbReference>
<dbReference type="Proteomes" id="UP001589654">
    <property type="component" value="Unassembled WGS sequence"/>
</dbReference>
<comment type="caution">
    <text evidence="6">The sequence shown here is derived from an EMBL/GenBank/DDBJ whole genome shotgun (WGS) entry which is preliminary data.</text>
</comment>
<dbReference type="PANTHER" id="PTHR30097:SF4">
    <property type="entry name" value="SLR6042 PROTEIN"/>
    <property type="match status" value="1"/>
</dbReference>
<evidence type="ECO:0000259" key="5">
    <source>
        <dbReference type="Pfam" id="PF25973"/>
    </source>
</evidence>
<dbReference type="SUPFAM" id="SSF111369">
    <property type="entry name" value="HlyD-like secretion proteins"/>
    <property type="match status" value="1"/>
</dbReference>
<dbReference type="InterPro" id="IPR058647">
    <property type="entry name" value="BSH_CzcB-like"/>
</dbReference>
<protein>
    <submittedName>
        <fullName evidence="6">Efflux RND transporter periplasmic adaptor subunit</fullName>
    </submittedName>
</protein>
<dbReference type="NCBIfam" id="TIGR01730">
    <property type="entry name" value="RND_mfp"/>
    <property type="match status" value="1"/>
</dbReference>
<evidence type="ECO:0000256" key="2">
    <source>
        <dbReference type="ARBA" id="ARBA00022448"/>
    </source>
</evidence>
<reference evidence="6 7" key="1">
    <citation type="submission" date="2024-09" db="EMBL/GenBank/DDBJ databases">
        <authorList>
            <person name="Sun Q."/>
            <person name="Mori K."/>
        </authorList>
    </citation>
    <scope>NUCLEOTIDE SEQUENCE [LARGE SCALE GENOMIC DNA]</scope>
    <source>
        <strain evidence="6 7">CECT 7682</strain>
    </source>
</reference>
<dbReference type="RefSeq" id="WP_290249273.1">
    <property type="nucleotide sequence ID" value="NZ_JAUFQT010000002.1"/>
</dbReference>
<dbReference type="Pfam" id="PF25954">
    <property type="entry name" value="Beta-barrel_RND_2"/>
    <property type="match status" value="1"/>
</dbReference>
<organism evidence="6 7">
    <name type="scientific">Echinicola jeungdonensis</name>
    <dbReference type="NCBI Taxonomy" id="709343"/>
    <lineage>
        <taxon>Bacteria</taxon>
        <taxon>Pseudomonadati</taxon>
        <taxon>Bacteroidota</taxon>
        <taxon>Cytophagia</taxon>
        <taxon>Cytophagales</taxon>
        <taxon>Cyclobacteriaceae</taxon>
        <taxon>Echinicola</taxon>
    </lineage>
</organism>
<feature type="compositionally biased region" description="Basic and acidic residues" evidence="3">
    <location>
        <begin position="31"/>
        <end position="46"/>
    </location>
</feature>
<dbReference type="PROSITE" id="PS51257">
    <property type="entry name" value="PROKAR_LIPOPROTEIN"/>
    <property type="match status" value="1"/>
</dbReference>